<dbReference type="InterPro" id="IPR013783">
    <property type="entry name" value="Ig-like_fold"/>
</dbReference>
<dbReference type="InterPro" id="IPR012938">
    <property type="entry name" value="Glc/Sorbosone_DH"/>
</dbReference>
<dbReference type="SUPFAM" id="SSF52317">
    <property type="entry name" value="Class I glutamine amidotransferase-like"/>
    <property type="match status" value="1"/>
</dbReference>
<comment type="caution">
    <text evidence="5">The sequence shown here is derived from an EMBL/GenBank/DDBJ whole genome shotgun (WGS) entry which is preliminary data.</text>
</comment>
<dbReference type="InterPro" id="IPR029010">
    <property type="entry name" value="ThuA-like"/>
</dbReference>
<dbReference type="Gene3D" id="3.40.50.880">
    <property type="match status" value="1"/>
</dbReference>
<dbReference type="InterPro" id="IPR011042">
    <property type="entry name" value="6-blade_b-propeller_TolB-like"/>
</dbReference>
<protein>
    <submittedName>
        <fullName evidence="5">ThuA domain-containing protein</fullName>
    </submittedName>
</protein>
<reference evidence="5 6" key="1">
    <citation type="submission" date="2020-08" db="EMBL/GenBank/DDBJ databases">
        <title>A Genomic Blueprint of the Chicken Gut Microbiome.</title>
        <authorList>
            <person name="Gilroy R."/>
            <person name="Ravi A."/>
            <person name="Getino M."/>
            <person name="Pursley I."/>
            <person name="Horton D.L."/>
            <person name="Alikhan N.-F."/>
            <person name="Baker D."/>
            <person name="Gharbi K."/>
            <person name="Hall N."/>
            <person name="Watson M."/>
            <person name="Adriaenssens E.M."/>
            <person name="Foster-Nyarko E."/>
            <person name="Jarju S."/>
            <person name="Secka A."/>
            <person name="Antonio M."/>
            <person name="Oren A."/>
            <person name="Chaudhuri R."/>
            <person name="La Ragione R.M."/>
            <person name="Hildebrand F."/>
            <person name="Pallen M.J."/>
        </authorList>
    </citation>
    <scope>NUCLEOTIDE SEQUENCE [LARGE SCALE GENOMIC DNA]</scope>
    <source>
        <strain evidence="5 6">Sa1BUA1</strain>
    </source>
</reference>
<dbReference type="Gene3D" id="2.60.120.260">
    <property type="entry name" value="Galactose-binding domain-like"/>
    <property type="match status" value="1"/>
</dbReference>
<dbReference type="EMBL" id="JACSPO010000022">
    <property type="protein sequence ID" value="MBD8063846.1"/>
    <property type="molecule type" value="Genomic_DNA"/>
</dbReference>
<sequence>MSGRWWARGASTVLASALVLPLAMSGASADTTPPPEDEAFSALVFSKTAAFRHGSIPAGIAAIEELGEENNFEVTATEDAGAFTAENLAQYDVVVWLSTTGDVLNASQQTAFEEYIQNGGGYAGIHAASDTEYEWPWYGELVGAYFASHPPGTPEATVIVEDPAHPSTEHLPAEWERTDEWYSFRTNPRGDVHVLASLDESTYDAGSGAMAPDHPIAWCQDYDGGRAWYTGGGHTDASFQEPEFREHILEGLRTAAGVVDADCSATLDESFDKVALDLNTQNPMDLEPAPDGRTIYIERDGRVQIVQQNGGTVTAGTIPVTQVQEFGLLGIELDPDFEDNGWIYFYYSPTGSSSDRVSRFTLEENTLDLDSEEVLLEVEVQRDECCHAGGALQFDGEGNLYIATGDNTNPFASDGFSPIDERPGREAWDAQRTSGNTNDLRGKILRITPQDDGTVTIPEGNLFPAGTELTRPEIFAMGFRNPFKIGLDPRTDTLLVADYGPDSGSTNPNRGPAGMVEWNIVQEPGNYGWPHCVGDREGYRDYNFATQQSGPAFDCAGGPTNDSPNNTGLTQLPPVVPATVWYQNNNQRNNAPEIGSGGGAPMAGSVYVYDEELASTRKWPAYFDGKAAFAEWNTGKLFSFQMSDDSSELIDINRILSSFSFARPHALEWGADGALYIIEWGSGFGGNNADSGVYRIDYLAGQRAPIARAEADVTSGPLPLEVTFSSAGSRDPEGGAITYAWDFGDGETSTEANPTHTYTEAGNYTARLTVTNADGVETVATVLIAAGNTAPTITVETPPNGGFFNFGDVIEYKVTVTDPEDGEIDCQDVIVQPALGHDEHAHPYNQYRGCEGAIPVNGDTGHIGANIFGVITVTYTDQGAEGVDSLTTQEVLILQPKRKEAEYFAETGRLEGSTSSGDAGVQLEDTTDTGGGQNVGFAEVDDWFSFDPTNLTGIDSIRVRGASEPGGTVDIRTGSPDGPSIGSVTVPVGGWQQWASYDVELPDDVTTESGPLYFVTTSGQANINWVEFIGRGVTDNASPQVEVTTTETTGTAPLAVSFTATATDPDDDTPLTYAWDFGDGTTADTAQASHTYTAPGRYTATVTVTDARGAQTTESVEVSVTAPGLQCLDGRSDGFDGDALDTDRWDGSLRVNQDLRVEDGALVIPTSATDIYGTDNGNVPNIVLQDLPDGPFTATSRLTLNGAEAYQQGGLLIYGDADNYAKMVLSGRSTSGSDPASRVFQFIREEAGAPNEVAASMSPALGADYPSTVWVRFVSDGENLTASYSSNGTDFTDMSETKSLEGIENPKIGLFALQGAGRSQAPVDVEFDYFQIVPDDSVPPVDPSDEFDGSALDGCRWDVVRPDPEHMRVVDGHLELDATTGDIYGTDNGTPGNFVVQDLGEGDWTVETLVDASTLTRQYEQGGLIAYVDDDNYVKFDISARNNPGSALTLGLEVLSEVGGAIQSPQPAATVQQAVWHLRLEKVGNDFTGSYSADGETWTTFASVANAPVAASGKVGLFALGTASTDNQTVTFDYFRVDGDEQPEPVVVTPQAVVFTDAAGTEDDTFTIPAVEGVEYLVDGDVVEAGSYDGTGTVTVTARAAEGFVLAEGATAEWTFTFTTTGGEPEPVVVTPAPVTASDEDGTEDDTYTIPAVAGVEYLVDGDVVPAGEYPGTGTVTVTARALEGFVLVEGATAEWTFTFSTDGGEPEPVEVTPQAVTFTDRSGFANDTFTIPAVEGVEYLVDGEVLDAGTYAGDGTVEVTARATEGFVLADGAVAEWSFTFSTAGPQQPQPDRRGAEFHLSNSWTGTTDARFPYGRWVDEVLIGDWDGNGTDTIAVRRGNVFHVSNAQQGGDADVVLTYGRPGDVILVGDWNGDGTDTFAVRRGNEYHVKNSLRGGDADSVFRYGREADTVLVGDWDGNG</sequence>
<dbReference type="Pfam" id="PF17851">
    <property type="entry name" value="GH43_C2"/>
    <property type="match status" value="2"/>
</dbReference>
<dbReference type="Pfam" id="PF18911">
    <property type="entry name" value="PKD_4"/>
    <property type="match status" value="2"/>
</dbReference>
<evidence type="ECO:0000259" key="4">
    <source>
        <dbReference type="PROSITE" id="PS51175"/>
    </source>
</evidence>
<dbReference type="Gene3D" id="2.120.10.30">
    <property type="entry name" value="TolB, C-terminal domain"/>
    <property type="match status" value="1"/>
</dbReference>
<evidence type="ECO:0000259" key="3">
    <source>
        <dbReference type="PROSITE" id="PS50093"/>
    </source>
</evidence>
<gene>
    <name evidence="5" type="ORF">H9624_16125</name>
</gene>
<evidence type="ECO:0000313" key="5">
    <source>
        <dbReference type="EMBL" id="MBD8063846.1"/>
    </source>
</evidence>
<evidence type="ECO:0000313" key="6">
    <source>
        <dbReference type="Proteomes" id="UP000661894"/>
    </source>
</evidence>
<dbReference type="InterPro" id="IPR006584">
    <property type="entry name" value="Cellulose-bd_IV"/>
</dbReference>
<accession>A0ABR8Z6A1</accession>
<dbReference type="InterPro" id="IPR013320">
    <property type="entry name" value="ConA-like_dom_sf"/>
</dbReference>
<evidence type="ECO:0000256" key="2">
    <source>
        <dbReference type="SAM" id="SignalP"/>
    </source>
</evidence>
<dbReference type="Pfam" id="PF03422">
    <property type="entry name" value="CBM_6"/>
    <property type="match status" value="1"/>
</dbReference>
<dbReference type="Proteomes" id="UP000661894">
    <property type="component" value="Unassembled WGS sequence"/>
</dbReference>
<organism evidence="5 6">
    <name type="scientific">Oceanitalea stevensii</name>
    <dbReference type="NCBI Taxonomy" id="2763072"/>
    <lineage>
        <taxon>Bacteria</taxon>
        <taxon>Bacillati</taxon>
        <taxon>Actinomycetota</taxon>
        <taxon>Actinomycetes</taxon>
        <taxon>Micrococcales</taxon>
        <taxon>Bogoriellaceae</taxon>
        <taxon>Georgenia</taxon>
    </lineage>
</organism>
<name>A0ABR8Z6A1_9MICO</name>
<dbReference type="InterPro" id="IPR011041">
    <property type="entry name" value="Quinoprot_gluc/sorb_DH_b-prop"/>
</dbReference>
<dbReference type="InterPro" id="IPR022409">
    <property type="entry name" value="PKD/Chitinase_dom"/>
</dbReference>
<dbReference type="CDD" id="cd04084">
    <property type="entry name" value="CBM6_xylanase-like"/>
    <property type="match status" value="1"/>
</dbReference>
<dbReference type="SMART" id="SM00089">
    <property type="entry name" value="PKD"/>
    <property type="match status" value="2"/>
</dbReference>
<feature type="non-terminal residue" evidence="5">
    <location>
        <position position="1921"/>
    </location>
</feature>
<dbReference type="InterPro" id="IPR035986">
    <property type="entry name" value="PKD_dom_sf"/>
</dbReference>
<dbReference type="Gene3D" id="2.60.120.200">
    <property type="match status" value="2"/>
</dbReference>
<dbReference type="SUPFAM" id="SSF50952">
    <property type="entry name" value="Soluble quinoprotein glucose dehydrogenase"/>
    <property type="match status" value="1"/>
</dbReference>
<dbReference type="InterPro" id="IPR029062">
    <property type="entry name" value="Class_I_gatase-like"/>
</dbReference>
<feature type="domain" description="PKD" evidence="3">
    <location>
        <begin position="1039"/>
        <end position="1123"/>
    </location>
</feature>
<dbReference type="SMART" id="SM00606">
    <property type="entry name" value="CBD_IV"/>
    <property type="match status" value="1"/>
</dbReference>
<dbReference type="SUPFAM" id="SSF49785">
    <property type="entry name" value="Galactose-binding domain-like"/>
    <property type="match status" value="1"/>
</dbReference>
<dbReference type="InterPro" id="IPR008979">
    <property type="entry name" value="Galactose-bd-like_sf"/>
</dbReference>
<feature type="signal peptide" evidence="2">
    <location>
        <begin position="1"/>
        <end position="29"/>
    </location>
</feature>
<dbReference type="PROSITE" id="PS50093">
    <property type="entry name" value="PKD"/>
    <property type="match status" value="2"/>
</dbReference>
<dbReference type="Pfam" id="PF07995">
    <property type="entry name" value="GSDH"/>
    <property type="match status" value="1"/>
</dbReference>
<dbReference type="Pfam" id="PF06283">
    <property type="entry name" value="ThuA"/>
    <property type="match status" value="1"/>
</dbReference>
<dbReference type="PANTHER" id="PTHR40469:SF2">
    <property type="entry name" value="GALACTOSE-BINDING DOMAIN-LIKE SUPERFAMILY PROTEIN"/>
    <property type="match status" value="1"/>
</dbReference>
<feature type="domain" description="PKD" evidence="3">
    <location>
        <begin position="705"/>
        <end position="781"/>
    </location>
</feature>
<dbReference type="PANTHER" id="PTHR40469">
    <property type="entry name" value="SECRETED GLYCOSYL HYDROLASE"/>
    <property type="match status" value="1"/>
</dbReference>
<feature type="chain" id="PRO_5045636469" evidence="2">
    <location>
        <begin position="30"/>
        <end position="1921"/>
    </location>
</feature>
<dbReference type="InterPro" id="IPR000601">
    <property type="entry name" value="PKD_dom"/>
</dbReference>
<evidence type="ECO:0000256" key="1">
    <source>
        <dbReference type="ARBA" id="ARBA00022729"/>
    </source>
</evidence>
<dbReference type="SUPFAM" id="SSF49899">
    <property type="entry name" value="Concanavalin A-like lectins/glucanases"/>
    <property type="match status" value="2"/>
</dbReference>
<dbReference type="CDD" id="cd00146">
    <property type="entry name" value="PKD"/>
    <property type="match status" value="2"/>
</dbReference>
<dbReference type="SUPFAM" id="SSF49299">
    <property type="entry name" value="PKD domain"/>
    <property type="match status" value="2"/>
</dbReference>
<keyword evidence="1 2" id="KW-0732">Signal</keyword>
<dbReference type="InterPro" id="IPR041542">
    <property type="entry name" value="GH43_C2"/>
</dbReference>
<proteinExistence type="predicted"/>
<keyword evidence="6" id="KW-1185">Reference proteome</keyword>
<dbReference type="PROSITE" id="PS51175">
    <property type="entry name" value="CBM6"/>
    <property type="match status" value="1"/>
</dbReference>
<dbReference type="Gene3D" id="2.60.40.10">
    <property type="entry name" value="Immunoglobulins"/>
    <property type="match status" value="2"/>
</dbReference>
<feature type="domain" description="CBM6" evidence="4">
    <location>
        <begin position="901"/>
        <end position="1029"/>
    </location>
</feature>
<dbReference type="InterPro" id="IPR005084">
    <property type="entry name" value="CBM6"/>
</dbReference>